<dbReference type="PRINTS" id="PR01443">
    <property type="entry name" value="TFIID30KDSUB"/>
</dbReference>
<reference evidence="7" key="1">
    <citation type="journal article" date="2013" name="Eukaryot. Cell">
        <title>Extremely Reduced Levels of Heterozygosity in the Vertebrate Pathogen Encephalitozoon cuniculi.</title>
        <authorList>
            <person name="Selman M."/>
            <person name="Sak B."/>
            <person name="Kvac M."/>
            <person name="Farinelli L."/>
            <person name="Weiss L.M."/>
            <person name="Corradi N."/>
        </authorList>
    </citation>
    <scope>NUCLEOTIDE SEQUENCE</scope>
</reference>
<dbReference type="VEuPathDB" id="MicrosporidiaDB:ECU11_0830"/>
<evidence type="ECO:0000256" key="2">
    <source>
        <dbReference type="ARBA" id="ARBA00023015"/>
    </source>
</evidence>
<proteinExistence type="inferred from homology"/>
<dbReference type="Pfam" id="PF03540">
    <property type="entry name" value="TAF10"/>
    <property type="match status" value="1"/>
</dbReference>
<dbReference type="GO" id="GO:0000124">
    <property type="term" value="C:SAGA complex"/>
    <property type="evidence" value="ECO:0007669"/>
    <property type="project" value="TreeGrafter"/>
</dbReference>
<dbReference type="PIRSF" id="PIRSF017246">
    <property type="entry name" value="TFIID_TAF10"/>
    <property type="match status" value="1"/>
</dbReference>
<keyword evidence="7" id="KW-0648">Protein biosynthesis</keyword>
<evidence type="ECO:0000313" key="7">
    <source>
        <dbReference type="EMBL" id="AGE94994.1"/>
    </source>
</evidence>
<dbReference type="GO" id="GO:0005669">
    <property type="term" value="C:transcription factor TFIID complex"/>
    <property type="evidence" value="ECO:0007669"/>
    <property type="project" value="TreeGrafter"/>
</dbReference>
<keyword evidence="2 6" id="KW-0805">Transcription regulation</keyword>
<dbReference type="GO" id="GO:0003743">
    <property type="term" value="F:translation initiation factor activity"/>
    <property type="evidence" value="ECO:0007669"/>
    <property type="project" value="UniProtKB-KW"/>
</dbReference>
<gene>
    <name evidence="7" type="ORF">ECU11_0830</name>
</gene>
<dbReference type="OMA" id="GFECDDV"/>
<comment type="function">
    <text evidence="6">Functions as a component of both the DNA-binding general transcription initiation factor complex TFIID and the transcription coactivator SAGA complex. Binding of TFIID to a promoter (with or without TATA element) is the initial step in pre-initiation complex (PIC) formation. TFIID plays a key role in the regulation of gene expression by RNA polymerase II through different activities such as transcription activator interaction, core promoter recognition and selectivity, TFIIA and TFIIB interaction, chromatin modification (histone acetylation by TAF1), facilitation of DNA opening and initiation of transcription. SAGA acts as a general cofactor required for essentially all RNA polymerase II transcription. At the promoters, SAGA is required for transcription pre-initiation complex (PIC) recruitment. It influences RNA polymerase II transcriptional activity through different activities such as TBP interaction (via core/TAF module) and promoter selectivity, interaction with transcription activators (via Tra1/SPT module), and chromatin modification through histone acetylation (via HAT module) and deubiquitination (via DUB module). SAGA preferentially acetylates histones H3 (to form H3K9ac, H3K14ac, H3K18ac and H3K23ac) and H2B and deubiquitinates histone H2B. SAGA interacts with DNA via upstream activating sequences (UASs).</text>
</comment>
<sequence>MRLGICSHTLCPPIEGNIKQHLHNPMKEEEFNELKQNLDSYTPLLPESVTDYFMEKAGVVTSDQSVKKLVSLLAHKFVTDIAVSSFQYHRINQKAAQKDKRFAKEKKPTFQLVDLEKALEEVGISISRPHYYM</sequence>
<dbReference type="PANTHER" id="PTHR21242:SF0">
    <property type="entry name" value="TRANSCRIPTION INITIATION FACTOR TFIID SUBUNIT 10"/>
    <property type="match status" value="1"/>
</dbReference>
<dbReference type="GO" id="GO:0016251">
    <property type="term" value="F:RNA polymerase II general transcription initiation factor activity"/>
    <property type="evidence" value="ECO:0007669"/>
    <property type="project" value="TreeGrafter"/>
</dbReference>
<dbReference type="AlphaFoldDB" id="M1JHY9"/>
<dbReference type="VEuPathDB" id="MicrosporidiaDB:M970_110820"/>
<comment type="similarity">
    <text evidence="5 6">Belongs to the TAF10 family.</text>
</comment>
<keyword evidence="7" id="KW-0396">Initiation factor</keyword>
<dbReference type="EMBL" id="KC513604">
    <property type="protein sequence ID" value="AGE94994.1"/>
    <property type="molecule type" value="Genomic_DNA"/>
</dbReference>
<dbReference type="VEuPathDB" id="MicrosporidiaDB:AEWQ_110820"/>
<protein>
    <recommendedName>
        <fullName evidence="6">Transcription initiation factor TFIID subunit 10</fullName>
    </recommendedName>
</protein>
<dbReference type="InterPro" id="IPR003923">
    <property type="entry name" value="TAF10"/>
</dbReference>
<dbReference type="GO" id="GO:1990841">
    <property type="term" value="F:promoter-specific chromatin binding"/>
    <property type="evidence" value="ECO:0007669"/>
    <property type="project" value="TreeGrafter"/>
</dbReference>
<dbReference type="CDD" id="cd07982">
    <property type="entry name" value="HFD_TAF10"/>
    <property type="match status" value="1"/>
</dbReference>
<comment type="subcellular location">
    <subcellularLocation>
        <location evidence="1 6">Nucleus</location>
    </subcellularLocation>
</comment>
<keyword evidence="3 6" id="KW-0804">Transcription</keyword>
<organism evidence="7">
    <name type="scientific">Encephalitozoon cuniculi</name>
    <name type="common">Microsporidian parasite</name>
    <dbReference type="NCBI Taxonomy" id="6035"/>
    <lineage>
        <taxon>Eukaryota</taxon>
        <taxon>Fungi</taxon>
        <taxon>Fungi incertae sedis</taxon>
        <taxon>Microsporidia</taxon>
        <taxon>Unikaryonidae</taxon>
        <taxon>Encephalitozoon</taxon>
    </lineage>
</organism>
<dbReference type="VEuPathDB" id="MicrosporidiaDB:AEWD_110820"/>
<evidence type="ECO:0000256" key="6">
    <source>
        <dbReference type="PIRNR" id="PIRNR017246"/>
    </source>
</evidence>
<dbReference type="PANTHER" id="PTHR21242">
    <property type="entry name" value="TRANSCRIPTION INITIATION FACTOR TFIID SUBUNIT 10"/>
    <property type="match status" value="1"/>
</dbReference>
<evidence type="ECO:0000256" key="5">
    <source>
        <dbReference type="ARBA" id="ARBA00025730"/>
    </source>
</evidence>
<accession>M1JHY9</accession>
<evidence type="ECO:0000256" key="4">
    <source>
        <dbReference type="ARBA" id="ARBA00023242"/>
    </source>
</evidence>
<evidence type="ECO:0000256" key="1">
    <source>
        <dbReference type="ARBA" id="ARBA00004123"/>
    </source>
</evidence>
<evidence type="ECO:0000256" key="3">
    <source>
        <dbReference type="ARBA" id="ARBA00023163"/>
    </source>
</evidence>
<name>M1JHY9_ENCCN</name>
<dbReference type="GO" id="GO:0006367">
    <property type="term" value="P:transcription initiation at RNA polymerase II promoter"/>
    <property type="evidence" value="ECO:0007669"/>
    <property type="project" value="TreeGrafter"/>
</dbReference>
<keyword evidence="4 6" id="KW-0539">Nucleus</keyword>
<dbReference type="VEuPathDB" id="MicrosporidiaDB:AEWR_110820"/>